<protein>
    <submittedName>
        <fullName evidence="3">Ribonuclease</fullName>
    </submittedName>
</protein>
<dbReference type="SUPFAM" id="SSF53933">
    <property type="entry name" value="Microbial ribonucleases"/>
    <property type="match status" value="1"/>
</dbReference>
<dbReference type="Gene3D" id="3.10.450.30">
    <property type="entry name" value="Microbial ribonucleases"/>
    <property type="match status" value="1"/>
</dbReference>
<name>A0ABR6XP12_9BURK</name>
<evidence type="ECO:0000313" key="4">
    <source>
        <dbReference type="Proteomes" id="UP000643610"/>
    </source>
</evidence>
<comment type="caution">
    <text evidence="3">The sequence shown here is derived from an EMBL/GenBank/DDBJ whole genome shotgun (WGS) entry which is preliminary data.</text>
</comment>
<dbReference type="EMBL" id="JACOFU010000002">
    <property type="protein sequence ID" value="MBC3831244.1"/>
    <property type="molecule type" value="Genomic_DNA"/>
</dbReference>
<evidence type="ECO:0000256" key="2">
    <source>
        <dbReference type="ARBA" id="ARBA00022801"/>
    </source>
</evidence>
<sequence>MKSHLRQLVVILTLWLGVSFSIFANDSSQVRVQDLPVEARQTLALIKQGGPFPYEKDGSVFGNFERILPKRQRGYYREYTVKTPYARNRGARRIVAGGESSSFREFYYTADHYASFKRIKE</sequence>
<keyword evidence="4" id="KW-1185">Reference proteome</keyword>
<dbReference type="InterPro" id="IPR000026">
    <property type="entry name" value="N1-like"/>
</dbReference>
<dbReference type="Proteomes" id="UP000643610">
    <property type="component" value="Unassembled WGS sequence"/>
</dbReference>
<evidence type="ECO:0000256" key="1">
    <source>
        <dbReference type="ARBA" id="ARBA00022722"/>
    </source>
</evidence>
<evidence type="ECO:0000313" key="3">
    <source>
        <dbReference type="EMBL" id="MBC3831244.1"/>
    </source>
</evidence>
<dbReference type="InterPro" id="IPR016191">
    <property type="entry name" value="Ribonuclease/ribotoxin"/>
</dbReference>
<dbReference type="Pfam" id="PF00545">
    <property type="entry name" value="Ribonuclease"/>
    <property type="match status" value="1"/>
</dbReference>
<dbReference type="CDD" id="cd00607">
    <property type="entry name" value="RNase_Sa"/>
    <property type="match status" value="1"/>
</dbReference>
<gene>
    <name evidence="3" type="ORF">H8K33_06975</name>
</gene>
<proteinExistence type="predicted"/>
<organism evidence="3 4">
    <name type="scientific">Undibacterium amnicola</name>
    <dbReference type="NCBI Taxonomy" id="1834038"/>
    <lineage>
        <taxon>Bacteria</taxon>
        <taxon>Pseudomonadati</taxon>
        <taxon>Pseudomonadota</taxon>
        <taxon>Betaproteobacteria</taxon>
        <taxon>Burkholderiales</taxon>
        <taxon>Oxalobacteraceae</taxon>
        <taxon>Undibacterium</taxon>
    </lineage>
</organism>
<dbReference type="RefSeq" id="WP_186890257.1">
    <property type="nucleotide sequence ID" value="NZ_JACOFU010000002.1"/>
</dbReference>
<accession>A0ABR6XP12</accession>
<keyword evidence="1" id="KW-0540">Nuclease</keyword>
<reference evidence="3 4" key="1">
    <citation type="submission" date="2020-08" db="EMBL/GenBank/DDBJ databases">
        <title>Novel species isolated from subtropical streams in China.</title>
        <authorList>
            <person name="Lu H."/>
        </authorList>
    </citation>
    <scope>NUCLEOTIDE SEQUENCE [LARGE SCALE GENOMIC DNA]</scope>
    <source>
        <strain evidence="3 4">KCTC 52442</strain>
    </source>
</reference>
<keyword evidence="2" id="KW-0378">Hydrolase</keyword>